<accession>G4YZK4</accession>
<dbReference type="GeneID" id="20655356"/>
<dbReference type="KEGG" id="psoj:PHYSODRAFT_481328"/>
<keyword evidence="4" id="KW-1185">Reference proteome</keyword>
<evidence type="ECO:0000259" key="1">
    <source>
        <dbReference type="PROSITE" id="PS51900"/>
    </source>
</evidence>
<dbReference type="SMR" id="G4YZK4"/>
<dbReference type="KEGG" id="psoj:PHYSODRAFT_479755"/>
<reference evidence="2" key="2">
    <citation type="submission" date="2011-09" db="EMBL/GenBank/DDBJ databases">
        <authorList>
            <consortium name="US DOE Joint Genome Institute (JGI-PGF)"/>
            <person name="Aerts A."/>
            <person name="Grimwood J."/>
            <person name="Schmutz J."/>
            <person name="Lucas S."/>
            <person name="Hammon N."/>
            <person name="Glavina del Rio T."/>
            <person name="Dalin E."/>
            <person name="Tice H."/>
            <person name="Pitluck S."/>
            <person name="Dehal P."/>
            <person name="Chapman J."/>
            <person name="Putman N.H."/>
            <person name="Salamov A.A."/>
            <person name="Terry A."/>
            <person name="Rokhsar D.S."/>
            <person name="Boore J.L."/>
            <person name="Tripathy S."/>
            <person name="Tyler B.M."/>
            <person name="Grigoriev I.V."/>
        </authorList>
    </citation>
    <scope>NUCLEOTIDE SEQUENCE</scope>
    <source>
        <strain evidence="2">P6497</strain>
    </source>
</reference>
<dbReference type="EMBL" id="JH159152">
    <property type="protein sequence ID" value="EGZ25214.1"/>
    <property type="molecule type" value="Genomic_DNA"/>
</dbReference>
<protein>
    <recommendedName>
        <fullName evidence="1">Core-binding (CB) domain-containing protein</fullName>
    </recommendedName>
</protein>
<evidence type="ECO:0000313" key="3">
    <source>
        <dbReference type="EMBL" id="EGZ25214.1"/>
    </source>
</evidence>
<gene>
    <name evidence="3" type="ORF">PHYSODRAFT_479755</name>
    <name evidence="2" type="ORF">PHYSODRAFT_481328</name>
</gene>
<sequence length="56" mass="6564">SQYCAFIVSIHGLNLHEFTPVFFERFLVYKRDQAKAVTLSGYRSAIKDLYRSKSFN</sequence>
<dbReference type="InParanoid" id="G4YZK4"/>
<dbReference type="RefSeq" id="XP_009520502.1">
    <property type="nucleotide sequence ID" value="XM_009522207.1"/>
</dbReference>
<feature type="domain" description="Core-binding (CB)" evidence="1">
    <location>
        <begin position="1"/>
        <end position="54"/>
    </location>
</feature>
<evidence type="ECO:0000313" key="2">
    <source>
        <dbReference type="EMBL" id="EGZ25210.1"/>
    </source>
</evidence>
<dbReference type="PROSITE" id="PS51900">
    <property type="entry name" value="CB"/>
    <property type="match status" value="1"/>
</dbReference>
<proteinExistence type="predicted"/>
<dbReference type="InterPro" id="IPR044068">
    <property type="entry name" value="CB"/>
</dbReference>
<dbReference type="AlphaFoldDB" id="G4YZK4"/>
<evidence type="ECO:0000313" key="4">
    <source>
        <dbReference type="Proteomes" id="UP000002640"/>
    </source>
</evidence>
<feature type="non-terminal residue" evidence="2">
    <location>
        <position position="1"/>
    </location>
</feature>
<reference evidence="2 4" key="1">
    <citation type="journal article" date="2006" name="Science">
        <title>Phytophthora genome sequences uncover evolutionary origins and mechanisms of pathogenesis.</title>
        <authorList>
            <person name="Tyler B.M."/>
            <person name="Tripathy S."/>
            <person name="Zhang X."/>
            <person name="Dehal P."/>
            <person name="Jiang R.H."/>
            <person name="Aerts A."/>
            <person name="Arredondo F.D."/>
            <person name="Baxter L."/>
            <person name="Bensasson D."/>
            <person name="Beynon J.L."/>
            <person name="Chapman J."/>
            <person name="Damasceno C.M."/>
            <person name="Dorrance A.E."/>
            <person name="Dou D."/>
            <person name="Dickerman A.W."/>
            <person name="Dubchak I.L."/>
            <person name="Garbelotto M."/>
            <person name="Gijzen M."/>
            <person name="Gordon S.G."/>
            <person name="Govers F."/>
            <person name="Grunwald N.J."/>
            <person name="Huang W."/>
            <person name="Ivors K.L."/>
            <person name="Jones R.W."/>
            <person name="Kamoun S."/>
            <person name="Krampis K."/>
            <person name="Lamour K.H."/>
            <person name="Lee M.K."/>
            <person name="McDonald W.H."/>
            <person name="Medina M."/>
            <person name="Meijer H.J."/>
            <person name="Nordberg E.K."/>
            <person name="Maclean D.J."/>
            <person name="Ospina-Giraldo M.D."/>
            <person name="Morris P.F."/>
            <person name="Phuntumart V."/>
            <person name="Putnam N.H."/>
            <person name="Rash S."/>
            <person name="Rose J.K."/>
            <person name="Sakihama Y."/>
            <person name="Salamov A.A."/>
            <person name="Savidor A."/>
            <person name="Scheuring C.F."/>
            <person name="Smith B.M."/>
            <person name="Sobral B.W."/>
            <person name="Terry A."/>
            <person name="Torto-Alalibo T.A."/>
            <person name="Win J."/>
            <person name="Xu Z."/>
            <person name="Zhang H."/>
            <person name="Grigoriev I.V."/>
            <person name="Rokhsar D.S."/>
            <person name="Boore J.L."/>
        </authorList>
    </citation>
    <scope>NUCLEOTIDE SEQUENCE [LARGE SCALE GENOMIC DNA]</scope>
    <source>
        <strain evidence="2 4">P6497</strain>
    </source>
</reference>
<name>G4YZK4_PHYSP</name>
<dbReference type="GeneID" id="20655169"/>
<organism evidence="2 4">
    <name type="scientific">Phytophthora sojae (strain P6497)</name>
    <name type="common">Soybean stem and root rot agent</name>
    <name type="synonym">Phytophthora megasperma f. sp. glycines</name>
    <dbReference type="NCBI Taxonomy" id="1094619"/>
    <lineage>
        <taxon>Eukaryota</taxon>
        <taxon>Sar</taxon>
        <taxon>Stramenopiles</taxon>
        <taxon>Oomycota</taxon>
        <taxon>Peronosporomycetes</taxon>
        <taxon>Peronosporales</taxon>
        <taxon>Peronosporaceae</taxon>
        <taxon>Phytophthora</taxon>
    </lineage>
</organism>
<dbReference type="EMBL" id="JH159152">
    <property type="protein sequence ID" value="EGZ25210.1"/>
    <property type="molecule type" value="Genomic_DNA"/>
</dbReference>
<dbReference type="Proteomes" id="UP000002640">
    <property type="component" value="Unassembled WGS sequence"/>
</dbReference>
<dbReference type="RefSeq" id="XP_009520498.1">
    <property type="nucleotide sequence ID" value="XM_009522203.1"/>
</dbReference>